<evidence type="ECO:0000259" key="12">
    <source>
        <dbReference type="PROSITE" id="PS51196"/>
    </source>
</evidence>
<comment type="caution">
    <text evidence="13">The sequence shown here is derived from an EMBL/GenBank/DDBJ whole genome shotgun (WGS) entry which is preliminary data.</text>
</comment>
<organism evidence="13 14">
    <name type="scientific">Menidia menidia</name>
    <name type="common">Atlantic silverside</name>
    <dbReference type="NCBI Taxonomy" id="238744"/>
    <lineage>
        <taxon>Eukaryota</taxon>
        <taxon>Metazoa</taxon>
        <taxon>Chordata</taxon>
        <taxon>Craniata</taxon>
        <taxon>Vertebrata</taxon>
        <taxon>Euteleostomi</taxon>
        <taxon>Actinopterygii</taxon>
        <taxon>Neopterygii</taxon>
        <taxon>Teleostei</taxon>
        <taxon>Neoteleostei</taxon>
        <taxon>Acanthomorphata</taxon>
        <taxon>Ovalentaria</taxon>
        <taxon>Atherinomorphae</taxon>
        <taxon>Atheriniformes</taxon>
        <taxon>Atherinopsidae</taxon>
        <taxon>Menidiinae</taxon>
        <taxon>Menidia</taxon>
    </lineage>
</organism>
<keyword evidence="2" id="KW-0963">Cytoplasm</keyword>
<evidence type="ECO:0000256" key="4">
    <source>
        <dbReference type="ARBA" id="ARBA00022840"/>
    </source>
</evidence>
<evidence type="ECO:0000256" key="3">
    <source>
        <dbReference type="ARBA" id="ARBA00022741"/>
    </source>
</evidence>
<evidence type="ECO:0000256" key="7">
    <source>
        <dbReference type="ARBA" id="ARBA00023010"/>
    </source>
</evidence>
<dbReference type="InterPro" id="IPR011990">
    <property type="entry name" value="TPR-like_helical_dom_sf"/>
</dbReference>
<sequence>MPEPLRKLSSIFQRTEELITVKECIISERFHLSTRIFSVFYKMDEADPDPGLFGRFLTLQIAHSVLSTKYIEKVLEKLQRLVTNIKWSPGDVSGLFNALLKRFESLSENDKPHLVRWLMQMLHCIEVNDITSSWRSKSGKTLLEVIKDKNVTDEELKEQLENEEEKTLDEILEEIRREKFNQVDERLLQDVRDIVMSVHENHPINNDGCRRSELKKTLQRICEAVQKTAQYRPRLTQMVSWSLMALSETGRLLQVGTGEGKSCIVAMFAAFRAMRGEKVDIMSSSPVLALRDLEDWRGFYKELKISVDSNINKQEADLKKCFKNQVVYGTVEEFAGDWLRDRFQRMEIFGERTFQCAIVDEVDSLMLDKGHHVVYIGSEMPALQHLNPLLASIWATVNQFKEISGGNTVGQKYHFHQVVVEQLKDKQIGEFDVLQIAEEAGVLPKGSVREIRRNPSLLTEKTVNVSPEKLNDFFKTVESKFPSCRFALFGMNRNGELKELNVMPQGENGMRPVPLLLTEGGFCQYMYPNKDSAEKAAEEQIRAALCFTPCELKNSDSLCYVPGFLSDLVQSKLKAWIENAFHAQIMQMDHEYVLEKHGIVPVDYSCTGVVENFMKWTDGLQQFLEMKHGFKLSDVTAITNYMSSVGLLQKYGSQIYGMSGTLGQQAEKETLQGIYEGITTCKIPSFIRRKLFEVEGVVLTDENQWVKKICDVVAEQTKATPYRSQRAVLLICETIKRAKTIQQALGAEVPKKSLYVNNNMDNSAIFAKNLGPGEVIIATNLAGRGTDLRISDSVKKAGGLLVVQTFLPKNARVEAQAFGRAGRQGSPGSAQLIVCSSHLSQPQQLVVLTRKLMSAFEELLDVGSLGQHVFVRCFRHYLRSGNGDQRKELSEMLSHVLDEESNSVLKLAKSFRDDSVAEALSSYVVNHIPNIKKKEELFSQYLAVLDSLYISSNNKPAESDVAALNEFWGMWLLTEYTEDKSISTLKQSLKESLNKAMQKLKKGESPLSNLHHYTLYGSELRKKGKLSESISMYTKAIKEDHCWAAVAYYNRAFACLTQQNQHQDPNCIDRAIGDLRNALKSVDLYCEQLDVTHRYAGKQTIRLTRFDHHIVARRTVLVSFKANIFIAIQKLDTARDRGGYVKVDEKLVYFLASREHIIPLALLSLGSVGVIRSRDPLSSQQLISHPSFDVFIELHSLESIGLTRIYELDTLFSVAGLFSKIARILRS</sequence>
<dbReference type="Proteomes" id="UP000677803">
    <property type="component" value="Unassembled WGS sequence"/>
</dbReference>
<dbReference type="Pfam" id="PF07517">
    <property type="entry name" value="SecA_DEAD"/>
    <property type="match status" value="1"/>
</dbReference>
<dbReference type="GO" id="GO:0006605">
    <property type="term" value="P:protein targeting"/>
    <property type="evidence" value="ECO:0007669"/>
    <property type="project" value="InterPro"/>
</dbReference>
<feature type="domain" description="Helicase ATP-binding" evidence="10">
    <location>
        <begin position="242"/>
        <end position="415"/>
    </location>
</feature>
<dbReference type="InterPro" id="IPR027417">
    <property type="entry name" value="P-loop_NTPase"/>
</dbReference>
<dbReference type="GO" id="GO:0016020">
    <property type="term" value="C:membrane"/>
    <property type="evidence" value="ECO:0007669"/>
    <property type="project" value="InterPro"/>
</dbReference>
<dbReference type="InterPro" id="IPR000185">
    <property type="entry name" value="SecA"/>
</dbReference>
<feature type="coiled-coil region" evidence="9">
    <location>
        <begin position="143"/>
        <end position="177"/>
    </location>
</feature>
<dbReference type="Gene3D" id="3.40.50.300">
    <property type="entry name" value="P-loop containing nucleotide triphosphate hydrolases"/>
    <property type="match status" value="3"/>
</dbReference>
<evidence type="ECO:0000256" key="6">
    <source>
        <dbReference type="ARBA" id="ARBA00022967"/>
    </source>
</evidence>
<feature type="domain" description="Helicase C-terminal" evidence="11">
    <location>
        <begin position="705"/>
        <end position="863"/>
    </location>
</feature>
<dbReference type="InterPro" id="IPR011115">
    <property type="entry name" value="SecA_DEAD"/>
</dbReference>
<protein>
    <submittedName>
        <fullName evidence="13">(Atlantic silverside) hypothetical protein</fullName>
    </submittedName>
</protein>
<dbReference type="InterPro" id="IPR044722">
    <property type="entry name" value="SecA_SF2_C"/>
</dbReference>
<dbReference type="InterPro" id="IPR014001">
    <property type="entry name" value="Helicase_ATP-bd"/>
</dbReference>
<evidence type="ECO:0000313" key="13">
    <source>
        <dbReference type="EMBL" id="CAG5929475.1"/>
    </source>
</evidence>
<keyword evidence="14" id="KW-1185">Reference proteome</keyword>
<dbReference type="GO" id="GO:0006886">
    <property type="term" value="P:intracellular protein transport"/>
    <property type="evidence" value="ECO:0007669"/>
    <property type="project" value="InterPro"/>
</dbReference>
<dbReference type="InterPro" id="IPR001650">
    <property type="entry name" value="Helicase_C-like"/>
</dbReference>
<keyword evidence="6" id="KW-1278">Translocase</keyword>
<keyword evidence="9" id="KW-0175">Coiled coil</keyword>
<evidence type="ECO:0000259" key="11">
    <source>
        <dbReference type="PROSITE" id="PS51194"/>
    </source>
</evidence>
<reference evidence="13" key="1">
    <citation type="submission" date="2021-05" db="EMBL/GenBank/DDBJ databases">
        <authorList>
            <person name="Tigano A."/>
        </authorList>
    </citation>
    <scope>NUCLEOTIDE SEQUENCE</scope>
</reference>
<dbReference type="PROSITE" id="PS51194">
    <property type="entry name" value="HELICASE_CTER"/>
    <property type="match status" value="1"/>
</dbReference>
<dbReference type="EMBL" id="CAJRST010014446">
    <property type="protein sequence ID" value="CAG5929475.1"/>
    <property type="molecule type" value="Genomic_DNA"/>
</dbReference>
<dbReference type="SUPFAM" id="SSF81767">
    <property type="entry name" value="Pre-protein crosslinking domain of SecA"/>
    <property type="match status" value="1"/>
</dbReference>
<evidence type="ECO:0000259" key="10">
    <source>
        <dbReference type="PROSITE" id="PS51192"/>
    </source>
</evidence>
<dbReference type="SUPFAM" id="SSF48452">
    <property type="entry name" value="TPR-like"/>
    <property type="match status" value="1"/>
</dbReference>
<dbReference type="InterPro" id="IPR014018">
    <property type="entry name" value="SecA_motor_DEAD"/>
</dbReference>
<evidence type="ECO:0000256" key="8">
    <source>
        <dbReference type="ARBA" id="ARBA00023136"/>
    </source>
</evidence>
<feature type="domain" description="SecA family profile" evidence="12">
    <location>
        <begin position="136"/>
        <end position="861"/>
    </location>
</feature>
<dbReference type="PANTHER" id="PTHR30612:SF0">
    <property type="entry name" value="CHLOROPLAST PROTEIN-TRANSPORTING ATPASE"/>
    <property type="match status" value="1"/>
</dbReference>
<evidence type="ECO:0000256" key="9">
    <source>
        <dbReference type="SAM" id="Coils"/>
    </source>
</evidence>
<dbReference type="Pfam" id="PF21090">
    <property type="entry name" value="P-loop_SecA"/>
    <property type="match status" value="1"/>
</dbReference>
<keyword evidence="7" id="KW-0811">Translocation</keyword>
<dbReference type="PROSITE" id="PS51196">
    <property type="entry name" value="SECA_MOTOR_DEAD"/>
    <property type="match status" value="1"/>
</dbReference>
<dbReference type="Gene3D" id="3.90.1440.10">
    <property type="entry name" value="SecA, preprotein cross-linking domain"/>
    <property type="match status" value="1"/>
</dbReference>
<dbReference type="PROSITE" id="PS51192">
    <property type="entry name" value="HELICASE_ATP_BIND_1"/>
    <property type="match status" value="1"/>
</dbReference>
<keyword evidence="5" id="KW-0653">Protein transport</keyword>
<dbReference type="SMART" id="SM00957">
    <property type="entry name" value="SecA_DEAD"/>
    <property type="match status" value="1"/>
</dbReference>
<dbReference type="InterPro" id="IPR036670">
    <property type="entry name" value="SecA_X-link_sf"/>
</dbReference>
<dbReference type="OrthoDB" id="27934at2759"/>
<keyword evidence="8" id="KW-0472">Membrane</keyword>
<evidence type="ECO:0000256" key="1">
    <source>
        <dbReference type="ARBA" id="ARBA00022448"/>
    </source>
</evidence>
<proteinExistence type="predicted"/>
<name>A0A8S4B5E2_9TELE</name>
<dbReference type="SUPFAM" id="SSF52540">
    <property type="entry name" value="P-loop containing nucleoside triphosphate hydrolases"/>
    <property type="match status" value="2"/>
</dbReference>
<dbReference type="GO" id="GO:0017038">
    <property type="term" value="P:protein import"/>
    <property type="evidence" value="ECO:0007669"/>
    <property type="project" value="InterPro"/>
</dbReference>
<dbReference type="AlphaFoldDB" id="A0A8S4B5E2"/>
<evidence type="ECO:0000256" key="2">
    <source>
        <dbReference type="ARBA" id="ARBA00022490"/>
    </source>
</evidence>
<dbReference type="PANTHER" id="PTHR30612">
    <property type="entry name" value="SECA INNER MEMBRANE COMPONENT OF SEC PROTEIN SECRETION SYSTEM"/>
    <property type="match status" value="1"/>
</dbReference>
<evidence type="ECO:0000256" key="5">
    <source>
        <dbReference type="ARBA" id="ARBA00022927"/>
    </source>
</evidence>
<dbReference type="GO" id="GO:0005524">
    <property type="term" value="F:ATP binding"/>
    <property type="evidence" value="ECO:0007669"/>
    <property type="project" value="UniProtKB-KW"/>
</dbReference>
<gene>
    <name evidence="13" type="ORF">MMEN_LOCUS13095</name>
</gene>
<keyword evidence="1" id="KW-0813">Transport</keyword>
<dbReference type="PRINTS" id="PR00906">
    <property type="entry name" value="SECA"/>
</dbReference>
<accession>A0A8S4B5E2</accession>
<dbReference type="Gene3D" id="1.25.40.10">
    <property type="entry name" value="Tetratricopeptide repeat domain"/>
    <property type="match status" value="1"/>
</dbReference>
<keyword evidence="4" id="KW-0067">ATP-binding</keyword>
<keyword evidence="3" id="KW-0547">Nucleotide-binding</keyword>
<evidence type="ECO:0000313" key="14">
    <source>
        <dbReference type="Proteomes" id="UP000677803"/>
    </source>
</evidence>